<dbReference type="Gramene" id="TraesROB_scaffold_023831_01G000200.1">
    <property type="protein sequence ID" value="TraesROB_scaffold_023831_01G000200.1"/>
    <property type="gene ID" value="TraesROB_scaffold_023831_01G000200"/>
</dbReference>
<dbReference type="Proteomes" id="UP000019116">
    <property type="component" value="Chromosome 6B"/>
</dbReference>
<keyword evidence="3" id="KW-1185">Reference proteome</keyword>
<accession>A0A3B6PF63</accession>
<reference evidence="2" key="1">
    <citation type="submission" date="2018-08" db="EMBL/GenBank/DDBJ databases">
        <authorList>
            <person name="Rossello M."/>
        </authorList>
    </citation>
    <scope>NUCLEOTIDE SEQUENCE [LARGE SCALE GENOMIC DNA]</scope>
    <source>
        <strain evidence="2">cv. Chinese Spring</strain>
    </source>
</reference>
<dbReference type="InterPro" id="IPR036047">
    <property type="entry name" value="F-box-like_dom_sf"/>
</dbReference>
<protein>
    <recommendedName>
        <fullName evidence="4">F-box domain-containing protein</fullName>
    </recommendedName>
</protein>
<dbReference type="AlphaFoldDB" id="A0A3B6PF63"/>
<dbReference type="Gramene" id="TraesJAG6B03G03421570.1">
    <property type="protein sequence ID" value="TraesJAG6B03G03421570.1"/>
    <property type="gene ID" value="TraesJAG6B03G03421570"/>
</dbReference>
<evidence type="ECO:0000313" key="3">
    <source>
        <dbReference type="Proteomes" id="UP000019116"/>
    </source>
</evidence>
<dbReference type="OMA" id="LMVWCET"/>
<dbReference type="GeneID" id="123135519"/>
<evidence type="ECO:0000256" key="1">
    <source>
        <dbReference type="SAM" id="MobiDB-lite"/>
    </source>
</evidence>
<dbReference type="Gramene" id="TraesLAC6B03G03386500.1">
    <property type="protein sequence ID" value="TraesLAC6B03G03386500.1"/>
    <property type="gene ID" value="TraesLAC6B03G03386500"/>
</dbReference>
<reference evidence="2" key="2">
    <citation type="submission" date="2018-10" db="UniProtKB">
        <authorList>
            <consortium name="EnsemblPlants"/>
        </authorList>
    </citation>
    <scope>IDENTIFICATION</scope>
</reference>
<dbReference type="STRING" id="4565.A0A3B6PF63"/>
<organism evidence="2">
    <name type="scientific">Triticum aestivum</name>
    <name type="common">Wheat</name>
    <dbReference type="NCBI Taxonomy" id="4565"/>
    <lineage>
        <taxon>Eukaryota</taxon>
        <taxon>Viridiplantae</taxon>
        <taxon>Streptophyta</taxon>
        <taxon>Embryophyta</taxon>
        <taxon>Tracheophyta</taxon>
        <taxon>Spermatophyta</taxon>
        <taxon>Magnoliopsida</taxon>
        <taxon>Liliopsida</taxon>
        <taxon>Poales</taxon>
        <taxon>Poaceae</taxon>
        <taxon>BOP clade</taxon>
        <taxon>Pooideae</taxon>
        <taxon>Triticodae</taxon>
        <taxon>Triticeae</taxon>
        <taxon>Triticinae</taxon>
        <taxon>Triticum</taxon>
    </lineage>
</organism>
<dbReference type="Gramene" id="TraesCS6B02G040800.1">
    <property type="protein sequence ID" value="TraesCS6B02G040800.1"/>
    <property type="gene ID" value="TraesCS6B02G040800"/>
</dbReference>
<dbReference type="Gramene" id="TraesJUL6B03G03457850.1">
    <property type="protein sequence ID" value="TraesJUL6B03G03457850.1"/>
    <property type="gene ID" value="TraesJUL6B03G03457850"/>
</dbReference>
<proteinExistence type="predicted"/>
<evidence type="ECO:0000313" key="2">
    <source>
        <dbReference type="EnsemblPlants" id="TraesCS6B02G040800.1"/>
    </source>
</evidence>
<sequence>MGGGGAPYPCETRVDEHVRQKMASLPIPDDLVADIFLRLPTPADLIRAAVGCISFHNIITNRSFLRRFRKLNNPPLLGFLDNHRVFHPASPPHPSAPAASAVAVAADFSFSFLPGASHDWAIQDIRDGRVLLNKIHEVGIGQKKGIFEEMVVCDPLHRRYLLLPPIPEDLVNPVEDPHFMEEAYCLYQIFLLPPCDNDEEATAVEETSFRVVLMVWCETTMVAFVFSSSTRQWRAIPSLGWDTIVANLPLRAYCLFTARQYAYGCFYWMLHFCKKILVLDTWKMEFYIANPPPQAICLSFLDIVIVEAGEGRVGMFVPGVGRNGLEFYTMWRNNGGTYMQWKLEKTISVHFLHYSAGSNGKHLFIYDVEIPSVGYGCFSLDIKTFQLKRVCSSKTWIPNPLAYSNFPPSILASPTIASGTQEGEKEMLEQGAKTQQAEEHVDSQHGGSTSDGVDAGGHPGMPRIRDGAD</sequence>
<dbReference type="RefSeq" id="XP_044410556.1">
    <property type="nucleotide sequence ID" value="XM_044554621.1"/>
</dbReference>
<evidence type="ECO:0008006" key="4">
    <source>
        <dbReference type="Google" id="ProtNLM"/>
    </source>
</evidence>
<gene>
    <name evidence="2" type="primary">LOC123135519</name>
</gene>
<dbReference type="Gramene" id="TraesLDM6B03G03433990.1">
    <property type="protein sequence ID" value="TraesLDM6B03G03433990.1"/>
    <property type="gene ID" value="TraesLDM6B03G03433990"/>
</dbReference>
<dbReference type="EnsemblPlants" id="TraesCS6B02G040800.1">
    <property type="protein sequence ID" value="TraesCS6B02G040800.1"/>
    <property type="gene ID" value="TraesCS6B02G040800"/>
</dbReference>
<dbReference type="SUPFAM" id="SSF81383">
    <property type="entry name" value="F-box domain"/>
    <property type="match status" value="1"/>
</dbReference>
<dbReference type="Gramene" id="TraesCLE_scaffold_052908_01G000400.1">
    <property type="protein sequence ID" value="TraesCLE_scaffold_052908_01G000400.1"/>
    <property type="gene ID" value="TraesCLE_scaffold_052908_01G000400"/>
</dbReference>
<dbReference type="PANTHER" id="PTHR31264:SF23">
    <property type="entry name" value="F-BOX DOMAIN-CONTAINING PROTEIN"/>
    <property type="match status" value="1"/>
</dbReference>
<dbReference type="Gramene" id="TraesCS6B03G0095300.1">
    <property type="protein sequence ID" value="TraesCS6B03G0095300.1.CDS"/>
    <property type="gene ID" value="TraesCS6B03G0095300"/>
</dbReference>
<feature type="region of interest" description="Disordered" evidence="1">
    <location>
        <begin position="418"/>
        <end position="469"/>
    </location>
</feature>
<dbReference type="RefSeq" id="XP_044410555.1">
    <property type="nucleotide sequence ID" value="XM_044554620.1"/>
</dbReference>
<dbReference type="PANTHER" id="PTHR31264">
    <property type="entry name" value="OS07G0554500 PROTEIN-RELATED"/>
    <property type="match status" value="1"/>
</dbReference>
<name>A0A3B6PF63_WHEAT</name>